<evidence type="ECO:0000313" key="3">
    <source>
        <dbReference type="Proteomes" id="UP001162483"/>
    </source>
</evidence>
<dbReference type="EMBL" id="CATNWA010018147">
    <property type="protein sequence ID" value="CAI9605574.1"/>
    <property type="molecule type" value="Genomic_DNA"/>
</dbReference>
<protein>
    <recommendedName>
        <fullName evidence="4">ATP synthase F0 subunit 8</fullName>
    </recommendedName>
</protein>
<keyword evidence="3" id="KW-1185">Reference proteome</keyword>
<name>A0ABN9G8R0_9NEOB</name>
<evidence type="ECO:0000256" key="1">
    <source>
        <dbReference type="SAM" id="Phobius"/>
    </source>
</evidence>
<gene>
    <name evidence="2" type="ORF">SPARVUS_LOCUS13616516</name>
</gene>
<proteinExistence type="predicted"/>
<dbReference type="Pfam" id="PF15875">
    <property type="entry name" value="DUF4731"/>
    <property type="match status" value="1"/>
</dbReference>
<accession>A0ABN9G8R0</accession>
<reference evidence="2" key="1">
    <citation type="submission" date="2023-05" db="EMBL/GenBank/DDBJ databases">
        <authorList>
            <person name="Stuckert A."/>
        </authorList>
    </citation>
    <scope>NUCLEOTIDE SEQUENCE</scope>
</reference>
<keyword evidence="1" id="KW-0812">Transmembrane</keyword>
<keyword evidence="1" id="KW-0472">Membrane</keyword>
<evidence type="ECO:0008006" key="4">
    <source>
        <dbReference type="Google" id="ProtNLM"/>
    </source>
</evidence>
<sequence length="30" mass="3461">MKVLGGLALFWIIFIIGYVTGYYVHKCKKV</sequence>
<dbReference type="Proteomes" id="UP001162483">
    <property type="component" value="Unassembled WGS sequence"/>
</dbReference>
<dbReference type="PANTHER" id="PTHR38503:SF1">
    <property type="entry name" value="SMALL INTEGRAL MEMBRANE PROTEIN 1"/>
    <property type="match status" value="1"/>
</dbReference>
<dbReference type="InterPro" id="IPR031744">
    <property type="entry name" value="SMIM1"/>
</dbReference>
<feature type="transmembrane region" description="Helical" evidence="1">
    <location>
        <begin position="6"/>
        <end position="24"/>
    </location>
</feature>
<comment type="caution">
    <text evidence="2">The sequence shown here is derived from an EMBL/GenBank/DDBJ whole genome shotgun (WGS) entry which is preliminary data.</text>
</comment>
<evidence type="ECO:0000313" key="2">
    <source>
        <dbReference type="EMBL" id="CAI9605574.1"/>
    </source>
</evidence>
<keyword evidence="1" id="KW-1133">Transmembrane helix</keyword>
<dbReference type="PANTHER" id="PTHR38503">
    <property type="entry name" value="SMALL INTEGRAL MEMBRANE PROTEIN 1"/>
    <property type="match status" value="1"/>
</dbReference>
<organism evidence="2 3">
    <name type="scientific">Staurois parvus</name>
    <dbReference type="NCBI Taxonomy" id="386267"/>
    <lineage>
        <taxon>Eukaryota</taxon>
        <taxon>Metazoa</taxon>
        <taxon>Chordata</taxon>
        <taxon>Craniata</taxon>
        <taxon>Vertebrata</taxon>
        <taxon>Euteleostomi</taxon>
        <taxon>Amphibia</taxon>
        <taxon>Batrachia</taxon>
        <taxon>Anura</taxon>
        <taxon>Neobatrachia</taxon>
        <taxon>Ranoidea</taxon>
        <taxon>Ranidae</taxon>
        <taxon>Staurois</taxon>
    </lineage>
</organism>